<dbReference type="RefSeq" id="XP_025070178.1">
    <property type="nucleotide sequence ID" value="XM_025214393.1"/>
</dbReference>
<protein>
    <submittedName>
        <fullName evidence="3">Alpha-1-macroglobulin-like</fullName>
    </submittedName>
</protein>
<dbReference type="Proteomes" id="UP000189705">
    <property type="component" value="Unplaced"/>
</dbReference>
<dbReference type="AlphaFoldDB" id="A0A3Q0HI67"/>
<keyword evidence="1" id="KW-0732">Signal</keyword>
<dbReference type="InParanoid" id="A0A3Q0HI67"/>
<dbReference type="GeneID" id="112551736"/>
<reference evidence="3" key="1">
    <citation type="submission" date="2025-08" db="UniProtKB">
        <authorList>
            <consortium name="RefSeq"/>
        </authorList>
    </citation>
    <scope>IDENTIFICATION</scope>
</reference>
<organism evidence="2 3">
    <name type="scientific">Alligator sinensis</name>
    <name type="common">Chinese alligator</name>
    <dbReference type="NCBI Taxonomy" id="38654"/>
    <lineage>
        <taxon>Eukaryota</taxon>
        <taxon>Metazoa</taxon>
        <taxon>Chordata</taxon>
        <taxon>Craniata</taxon>
        <taxon>Vertebrata</taxon>
        <taxon>Euteleostomi</taxon>
        <taxon>Archelosauria</taxon>
        <taxon>Archosauria</taxon>
        <taxon>Crocodylia</taxon>
        <taxon>Alligatoridae</taxon>
        <taxon>Alligatorinae</taxon>
        <taxon>Alligator</taxon>
    </lineage>
</organism>
<evidence type="ECO:0000313" key="3">
    <source>
        <dbReference type="RefSeq" id="XP_025070178.1"/>
    </source>
</evidence>
<keyword evidence="2" id="KW-1185">Reference proteome</keyword>
<evidence type="ECO:0000313" key="2">
    <source>
        <dbReference type="Proteomes" id="UP000189705"/>
    </source>
</evidence>
<dbReference type="STRING" id="38654.A0A3Q0HI67"/>
<gene>
    <name evidence="3" type="primary">LOC112551736</name>
</gene>
<sequence length="158" mass="17071">MGIVMLLRALALLSIAASETLNPHYVVVIPAIIHHPSQEKFCIHLSSLPETVHLAITLEMTIRNHTLVEKDVEKPGIFECISFQVNPGAVAAAVDSTLTFKSNTNLTTLPAVGVLVVLCATACDSPCSVLCLHRCNPLPNISWQNPLQSNRLENISIA</sequence>
<name>A0A3Q0HI67_ALLSI</name>
<dbReference type="KEGG" id="asn:112551736"/>
<feature type="signal peptide" evidence="1">
    <location>
        <begin position="1"/>
        <end position="18"/>
    </location>
</feature>
<evidence type="ECO:0000256" key="1">
    <source>
        <dbReference type="SAM" id="SignalP"/>
    </source>
</evidence>
<proteinExistence type="predicted"/>
<accession>A0A3Q0HI67</accession>
<feature type="chain" id="PRO_5018036593" evidence="1">
    <location>
        <begin position="19"/>
        <end position="158"/>
    </location>
</feature>